<evidence type="ECO:0000256" key="14">
    <source>
        <dbReference type="HAMAP-Rule" id="MF_01398"/>
    </source>
</evidence>
<proteinExistence type="inferred from homology"/>
<dbReference type="Proteomes" id="UP000585638">
    <property type="component" value="Unassembled WGS sequence"/>
</dbReference>
<evidence type="ECO:0000313" key="17">
    <source>
        <dbReference type="EMBL" id="MBB5893848.1"/>
    </source>
</evidence>
<evidence type="ECO:0000256" key="6">
    <source>
        <dbReference type="ARBA" id="ARBA00022692"/>
    </source>
</evidence>
<dbReference type="NCBIfam" id="TIGR01144">
    <property type="entry name" value="ATP_synt_b"/>
    <property type="match status" value="1"/>
</dbReference>
<evidence type="ECO:0000256" key="3">
    <source>
        <dbReference type="ARBA" id="ARBA00022448"/>
    </source>
</evidence>
<keyword evidence="10 14" id="KW-0472">Membrane</keyword>
<evidence type="ECO:0000256" key="4">
    <source>
        <dbReference type="ARBA" id="ARBA00022475"/>
    </source>
</evidence>
<dbReference type="PANTHER" id="PTHR33445:SF1">
    <property type="entry name" value="ATP SYNTHASE SUBUNIT B"/>
    <property type="match status" value="1"/>
</dbReference>
<dbReference type="GO" id="GO:0046961">
    <property type="term" value="F:proton-transporting ATPase activity, rotational mechanism"/>
    <property type="evidence" value="ECO:0007669"/>
    <property type="project" value="TreeGrafter"/>
</dbReference>
<keyword evidence="8 14" id="KW-1133">Transmembrane helix</keyword>
<keyword evidence="4 14" id="KW-1003">Cell membrane</keyword>
<evidence type="ECO:0000313" key="18">
    <source>
        <dbReference type="Proteomes" id="UP000585638"/>
    </source>
</evidence>
<evidence type="ECO:0000256" key="13">
    <source>
        <dbReference type="ARBA" id="ARBA00025830"/>
    </source>
</evidence>
<dbReference type="EMBL" id="JACHIR010000001">
    <property type="protein sequence ID" value="MBB5893848.1"/>
    <property type="molecule type" value="Genomic_DNA"/>
</dbReference>
<keyword evidence="6 14" id="KW-0812">Transmembrane</keyword>
<evidence type="ECO:0000256" key="12">
    <source>
        <dbReference type="ARBA" id="ARBA00025198"/>
    </source>
</evidence>
<dbReference type="GO" id="GO:0046933">
    <property type="term" value="F:proton-transporting ATP synthase activity, rotational mechanism"/>
    <property type="evidence" value="ECO:0007669"/>
    <property type="project" value="UniProtKB-UniRule"/>
</dbReference>
<evidence type="ECO:0000256" key="8">
    <source>
        <dbReference type="ARBA" id="ARBA00022989"/>
    </source>
</evidence>
<dbReference type="InterPro" id="IPR005864">
    <property type="entry name" value="ATP_synth_F0_bsu_bac"/>
</dbReference>
<dbReference type="CDD" id="cd06503">
    <property type="entry name" value="ATP-synt_Fo_b"/>
    <property type="match status" value="1"/>
</dbReference>
<keyword evidence="3 14" id="KW-0813">Transport</keyword>
<dbReference type="GO" id="GO:0005886">
    <property type="term" value="C:plasma membrane"/>
    <property type="evidence" value="ECO:0007669"/>
    <property type="project" value="UniProtKB-SubCell"/>
</dbReference>
<dbReference type="AlphaFoldDB" id="A0A7W9KJP2"/>
<organism evidence="17 18">
    <name type="scientific">Kutzneria kofuensis</name>
    <dbReference type="NCBI Taxonomy" id="103725"/>
    <lineage>
        <taxon>Bacteria</taxon>
        <taxon>Bacillati</taxon>
        <taxon>Actinomycetota</taxon>
        <taxon>Actinomycetes</taxon>
        <taxon>Pseudonocardiales</taxon>
        <taxon>Pseudonocardiaceae</taxon>
        <taxon>Kutzneria</taxon>
    </lineage>
</organism>
<evidence type="ECO:0000256" key="15">
    <source>
        <dbReference type="RuleBase" id="RU003848"/>
    </source>
</evidence>
<evidence type="ECO:0000256" key="9">
    <source>
        <dbReference type="ARBA" id="ARBA00023065"/>
    </source>
</evidence>
<feature type="transmembrane region" description="Helical" evidence="14">
    <location>
        <begin position="6"/>
        <end position="25"/>
    </location>
</feature>
<dbReference type="GO" id="GO:0045259">
    <property type="term" value="C:proton-transporting ATP synthase complex"/>
    <property type="evidence" value="ECO:0007669"/>
    <property type="project" value="UniProtKB-KW"/>
</dbReference>
<comment type="subunit">
    <text evidence="13 14">F-type ATPases have 2 components, F(1) - the catalytic core - and F(0) - the membrane proton channel. F(1) has five subunits: alpha(3), beta(3), gamma(1), delta(1), epsilon(1). F(0) has three main subunits: a(1), b(2) and c(10-14). The alpha and beta chains form an alternating ring which encloses part of the gamma chain. F(1) is attached to F(0) by a central stalk formed by the gamma and epsilon chains, while a peripheral stalk is formed by the delta and b chains.</text>
</comment>
<dbReference type="SUPFAM" id="SSF81573">
    <property type="entry name" value="F1F0 ATP synthase subunit B, membrane domain"/>
    <property type="match status" value="1"/>
</dbReference>
<evidence type="ECO:0000256" key="11">
    <source>
        <dbReference type="ARBA" id="ARBA00023310"/>
    </source>
</evidence>
<keyword evidence="9 14" id="KW-0406">Ion transport</keyword>
<dbReference type="PANTHER" id="PTHR33445">
    <property type="entry name" value="ATP SYNTHASE SUBUNIT B', CHLOROPLASTIC"/>
    <property type="match status" value="1"/>
</dbReference>
<dbReference type="InterPro" id="IPR028987">
    <property type="entry name" value="ATP_synth_B-like_membr_sf"/>
</dbReference>
<gene>
    <name evidence="14" type="primary">atpF</name>
    <name evidence="17" type="ORF">BJ998_005044</name>
</gene>
<dbReference type="Gene3D" id="1.20.5.620">
    <property type="entry name" value="F1F0 ATP synthase subunit B, membrane domain"/>
    <property type="match status" value="1"/>
</dbReference>
<dbReference type="RefSeq" id="WP_184865396.1">
    <property type="nucleotide sequence ID" value="NZ_BAAAWY010000014.1"/>
</dbReference>
<evidence type="ECO:0000256" key="2">
    <source>
        <dbReference type="ARBA" id="ARBA00005513"/>
    </source>
</evidence>
<reference evidence="17 18" key="1">
    <citation type="submission" date="2020-08" db="EMBL/GenBank/DDBJ databases">
        <title>Sequencing the genomes of 1000 actinobacteria strains.</title>
        <authorList>
            <person name="Klenk H.-P."/>
        </authorList>
    </citation>
    <scope>NUCLEOTIDE SEQUENCE [LARGE SCALE GENOMIC DNA]</scope>
    <source>
        <strain evidence="17 18">DSM 43851</strain>
    </source>
</reference>
<comment type="function">
    <text evidence="12 14">F(1)F(0) ATP synthase produces ATP from ADP in the presence of a proton or sodium gradient. F-type ATPases consist of two structural domains, F(1) containing the extramembraneous catalytic core and F(0) containing the membrane proton channel, linked together by a central stalk and a peripheral stalk. During catalysis, ATP synthesis in the catalytic domain of F(1) is coupled via a rotary mechanism of the central stalk subunits to proton translocation.</text>
</comment>
<dbReference type="Pfam" id="PF00430">
    <property type="entry name" value="ATP-synt_B"/>
    <property type="match status" value="1"/>
</dbReference>
<sequence length="179" mass="20131">MGVAEYIAELFAFAIIVFFVVRYIVPPARKAMRAQQETIRAQIERAQETEKRLAVAEAKYADALVEAREEAAKIRDNARADAQRIVEEMRAQADREVERIRQRGEEELANRRQSLMRELHAYLGQRSVAVADRLVEEHLADAGARSATVDRFLDELDAMSARDEAATSEPSLVASKGES</sequence>
<comment type="function">
    <text evidence="14">Component of the F(0) channel, it forms part of the peripheral stalk, linking F(1) to F(0).</text>
</comment>
<keyword evidence="11 14" id="KW-0066">ATP synthesis</keyword>
<feature type="coiled-coil region" evidence="16">
    <location>
        <begin position="29"/>
        <end position="99"/>
    </location>
</feature>
<dbReference type="InterPro" id="IPR050059">
    <property type="entry name" value="ATP_synthase_B_chain"/>
</dbReference>
<dbReference type="InterPro" id="IPR002146">
    <property type="entry name" value="ATP_synth_b/b'su_bac/chlpt"/>
</dbReference>
<comment type="similarity">
    <text evidence="2 14 15">Belongs to the ATPase B chain family.</text>
</comment>
<evidence type="ECO:0000256" key="16">
    <source>
        <dbReference type="SAM" id="Coils"/>
    </source>
</evidence>
<evidence type="ECO:0000256" key="5">
    <source>
        <dbReference type="ARBA" id="ARBA00022547"/>
    </source>
</evidence>
<comment type="caution">
    <text evidence="17">The sequence shown here is derived from an EMBL/GenBank/DDBJ whole genome shotgun (WGS) entry which is preliminary data.</text>
</comment>
<accession>A0A7W9KJP2</accession>
<keyword evidence="18" id="KW-1185">Reference proteome</keyword>
<evidence type="ECO:0000256" key="1">
    <source>
        <dbReference type="ARBA" id="ARBA00004162"/>
    </source>
</evidence>
<dbReference type="HAMAP" id="MF_01398">
    <property type="entry name" value="ATP_synth_b_bprime"/>
    <property type="match status" value="1"/>
</dbReference>
<keyword evidence="7 14" id="KW-0375">Hydrogen ion transport</keyword>
<comment type="subcellular location">
    <subcellularLocation>
        <location evidence="1 14">Cell membrane</location>
        <topology evidence="1 14">Single-pass membrane protein</topology>
    </subcellularLocation>
</comment>
<keyword evidence="5 14" id="KW-0138">CF(0)</keyword>
<name>A0A7W9KJP2_9PSEU</name>
<evidence type="ECO:0000256" key="10">
    <source>
        <dbReference type="ARBA" id="ARBA00023136"/>
    </source>
</evidence>
<protein>
    <recommendedName>
        <fullName evidence="14">ATP synthase subunit b</fullName>
    </recommendedName>
    <alternativeName>
        <fullName evidence="14">ATP synthase F(0) sector subunit b</fullName>
    </alternativeName>
    <alternativeName>
        <fullName evidence="14">ATPase subunit I</fullName>
    </alternativeName>
    <alternativeName>
        <fullName evidence="14">F-type ATPase subunit b</fullName>
        <shortName evidence="14">F-ATPase subunit b</shortName>
    </alternativeName>
</protein>
<keyword evidence="16" id="KW-0175">Coiled coil</keyword>
<evidence type="ECO:0000256" key="7">
    <source>
        <dbReference type="ARBA" id="ARBA00022781"/>
    </source>
</evidence>